<sequence length="95" mass="10991">MEWNACLGAGWSEYGRRSSWWAIITYKVIKDIGRQRAEVEDDTGEDDEDPDQGEGRQGRQENGQVRECDIYIVIKSREQVRPLGEIPVLEQLQTH</sequence>
<feature type="compositionally biased region" description="Basic and acidic residues" evidence="1">
    <location>
        <begin position="53"/>
        <end position="63"/>
    </location>
</feature>
<evidence type="ECO:0000313" key="2">
    <source>
        <dbReference type="EMBL" id="CAL1681667.1"/>
    </source>
</evidence>
<feature type="compositionally biased region" description="Acidic residues" evidence="1">
    <location>
        <begin position="39"/>
        <end position="52"/>
    </location>
</feature>
<dbReference type="EMBL" id="OZ034826">
    <property type="protein sequence ID" value="CAL1681667.1"/>
    <property type="molecule type" value="Genomic_DNA"/>
</dbReference>
<feature type="region of interest" description="Disordered" evidence="1">
    <location>
        <begin position="35"/>
        <end position="63"/>
    </location>
</feature>
<gene>
    <name evidence="2" type="ORF">LPLAT_LOCUS7635</name>
</gene>
<accession>A0AAV2NQR5</accession>
<name>A0AAV2NQR5_9HYME</name>
<proteinExistence type="predicted"/>
<keyword evidence="3" id="KW-1185">Reference proteome</keyword>
<organism evidence="2 3">
    <name type="scientific">Lasius platythorax</name>
    <dbReference type="NCBI Taxonomy" id="488582"/>
    <lineage>
        <taxon>Eukaryota</taxon>
        <taxon>Metazoa</taxon>
        <taxon>Ecdysozoa</taxon>
        <taxon>Arthropoda</taxon>
        <taxon>Hexapoda</taxon>
        <taxon>Insecta</taxon>
        <taxon>Pterygota</taxon>
        <taxon>Neoptera</taxon>
        <taxon>Endopterygota</taxon>
        <taxon>Hymenoptera</taxon>
        <taxon>Apocrita</taxon>
        <taxon>Aculeata</taxon>
        <taxon>Formicoidea</taxon>
        <taxon>Formicidae</taxon>
        <taxon>Formicinae</taxon>
        <taxon>Lasius</taxon>
        <taxon>Lasius</taxon>
    </lineage>
</organism>
<dbReference type="AlphaFoldDB" id="A0AAV2NQR5"/>
<protein>
    <submittedName>
        <fullName evidence="2">Uncharacterized protein</fullName>
    </submittedName>
</protein>
<evidence type="ECO:0000313" key="3">
    <source>
        <dbReference type="Proteomes" id="UP001497644"/>
    </source>
</evidence>
<reference evidence="2" key="1">
    <citation type="submission" date="2024-04" db="EMBL/GenBank/DDBJ databases">
        <authorList>
            <consortium name="Molecular Ecology Group"/>
        </authorList>
    </citation>
    <scope>NUCLEOTIDE SEQUENCE</scope>
</reference>
<evidence type="ECO:0000256" key="1">
    <source>
        <dbReference type="SAM" id="MobiDB-lite"/>
    </source>
</evidence>
<dbReference type="Proteomes" id="UP001497644">
    <property type="component" value="Chromosome 3"/>
</dbReference>